<keyword evidence="2" id="KW-1185">Reference proteome</keyword>
<dbReference type="SUPFAM" id="SSF53474">
    <property type="entry name" value="alpha/beta-Hydrolases"/>
    <property type="match status" value="1"/>
</dbReference>
<dbReference type="InterPro" id="IPR029058">
    <property type="entry name" value="AB_hydrolase_fold"/>
</dbReference>
<name>A0A3N4PM59_9BACT</name>
<accession>A0A3N4PM59</accession>
<dbReference type="OrthoDB" id="1095982at2"/>
<evidence type="ECO:0000313" key="2">
    <source>
        <dbReference type="Proteomes" id="UP000278351"/>
    </source>
</evidence>
<keyword evidence="1" id="KW-0378">Hydrolase</keyword>
<evidence type="ECO:0000313" key="1">
    <source>
        <dbReference type="EMBL" id="RPE08875.1"/>
    </source>
</evidence>
<dbReference type="AlphaFoldDB" id="A0A3N4PM59"/>
<reference evidence="1 2" key="1">
    <citation type="submission" date="2018-11" db="EMBL/GenBank/DDBJ databases">
        <title>Chitinophaga lutea sp.nov., isolate from arsenic contaminated soil.</title>
        <authorList>
            <person name="Zong Y."/>
        </authorList>
    </citation>
    <scope>NUCLEOTIDE SEQUENCE [LARGE SCALE GENOMIC DNA]</scope>
    <source>
        <strain evidence="1 2">ZY74</strain>
    </source>
</reference>
<dbReference type="Proteomes" id="UP000278351">
    <property type="component" value="Unassembled WGS sequence"/>
</dbReference>
<proteinExistence type="predicted"/>
<protein>
    <submittedName>
        <fullName evidence="1">Alpha/beta hydrolase</fullName>
    </submittedName>
</protein>
<dbReference type="EMBL" id="RPDH01000002">
    <property type="protein sequence ID" value="RPE08875.1"/>
    <property type="molecule type" value="Genomic_DNA"/>
</dbReference>
<dbReference type="RefSeq" id="WP_123847872.1">
    <property type="nucleotide sequence ID" value="NZ_RPDH01000002.1"/>
</dbReference>
<dbReference type="GO" id="GO:0016787">
    <property type="term" value="F:hydrolase activity"/>
    <property type="evidence" value="ECO:0007669"/>
    <property type="project" value="UniProtKB-KW"/>
</dbReference>
<organism evidence="1 2">
    <name type="scientific">Chitinophaga lutea</name>
    <dbReference type="NCBI Taxonomy" id="2488634"/>
    <lineage>
        <taxon>Bacteria</taxon>
        <taxon>Pseudomonadati</taxon>
        <taxon>Bacteroidota</taxon>
        <taxon>Chitinophagia</taxon>
        <taxon>Chitinophagales</taxon>
        <taxon>Chitinophagaceae</taxon>
        <taxon>Chitinophaga</taxon>
    </lineage>
</organism>
<dbReference type="Gene3D" id="3.40.50.1820">
    <property type="entry name" value="alpha/beta hydrolase"/>
    <property type="match status" value="1"/>
</dbReference>
<comment type="caution">
    <text evidence="1">The sequence shown here is derived from an EMBL/GenBank/DDBJ whole genome shotgun (WGS) entry which is preliminary data.</text>
</comment>
<sequence>MQKLACSILMLLAPAISFGQKIETVYLNAKDSTVNMYIAVLPDNQPPKAFMFLLDGFGASPRDVLQQTTLPVVAAQQGILTIIPLLETGQLYFGTDNASQQSLQQQIKEVMGRYKLQGKDFFIGGFSIGGSCAVKYAELAVEKKYPVKAKAVFAVDAPLDWERFYDAAKRMVRLAGNKPVNGEVTYMIGRIELELKGTPETARQNFYDMSPYSYTDTTQRAVKTLVNTPIMLFTEPDIQWWLRERGYDYSYINAKDNAAMINELQWLGNKNAVLTTTDNKGYRKPDNKRHPHSWSIAEPKALVKWLLSHPARGNTRQ</sequence>
<gene>
    <name evidence="1" type="ORF">EGT74_17785</name>
</gene>